<evidence type="ECO:0000256" key="1">
    <source>
        <dbReference type="ARBA" id="ARBA00004141"/>
    </source>
</evidence>
<dbReference type="RefSeq" id="XP_002174655.2">
    <property type="nucleotide sequence ID" value="XM_002174619.2"/>
</dbReference>
<feature type="transmembrane region" description="Helical" evidence="6">
    <location>
        <begin position="101"/>
        <end position="125"/>
    </location>
</feature>
<evidence type="ECO:0000313" key="7">
    <source>
        <dbReference type="EMBL" id="EEB08362.2"/>
    </source>
</evidence>
<feature type="transmembrane region" description="Helical" evidence="6">
    <location>
        <begin position="21"/>
        <end position="43"/>
    </location>
</feature>
<accession>B6K4F5</accession>
<keyword evidence="4 6" id="KW-1133">Transmembrane helix</keyword>
<evidence type="ECO:0000256" key="2">
    <source>
        <dbReference type="ARBA" id="ARBA00005335"/>
    </source>
</evidence>
<dbReference type="EMBL" id="KE651167">
    <property type="protein sequence ID" value="EEB08362.2"/>
    <property type="molecule type" value="Genomic_DNA"/>
</dbReference>
<comment type="subcellular location">
    <subcellularLocation>
        <location evidence="1">Membrane</location>
        <topology evidence="1">Multi-pass membrane protein</topology>
    </subcellularLocation>
</comment>
<evidence type="ECO:0000313" key="9">
    <source>
        <dbReference type="Proteomes" id="UP000001744"/>
    </source>
</evidence>
<dbReference type="OMA" id="VHITFVD"/>
<dbReference type="PANTHER" id="PTHR13180">
    <property type="entry name" value="SMALL MEMBRANE PROTEIN-RELATED"/>
    <property type="match status" value="1"/>
</dbReference>
<dbReference type="AlphaFoldDB" id="B6K4F5"/>
<dbReference type="GO" id="GO:0000329">
    <property type="term" value="C:fungal-type vacuole membrane"/>
    <property type="evidence" value="ECO:0000318"/>
    <property type="project" value="GO_Central"/>
</dbReference>
<keyword evidence="9" id="KW-1185">Reference proteome</keyword>
<dbReference type="Pfam" id="PF05255">
    <property type="entry name" value="UPF0220"/>
    <property type="match status" value="1"/>
</dbReference>
<name>B6K4F5_SCHJY</name>
<proteinExistence type="inferred from homology"/>
<evidence type="ECO:0000256" key="3">
    <source>
        <dbReference type="ARBA" id="ARBA00022692"/>
    </source>
</evidence>
<evidence type="ECO:0000256" key="5">
    <source>
        <dbReference type="ARBA" id="ARBA00023136"/>
    </source>
</evidence>
<dbReference type="GeneID" id="7048771"/>
<dbReference type="VEuPathDB" id="FungiDB:SJAG_03511"/>
<dbReference type="OrthoDB" id="268928at2759"/>
<gene>
    <name evidence="8" type="primary">vps68</name>
    <name evidence="7" type="ORF">SJAG_03511</name>
</gene>
<dbReference type="Proteomes" id="UP000001744">
    <property type="component" value="Unassembled WGS sequence"/>
</dbReference>
<keyword evidence="5 6" id="KW-0472">Membrane</keyword>
<feature type="transmembrane region" description="Helical" evidence="6">
    <location>
        <begin position="137"/>
        <end position="159"/>
    </location>
</feature>
<dbReference type="GO" id="GO:0032511">
    <property type="term" value="P:late endosome to vacuole transport via multivesicular body sorting pathway"/>
    <property type="evidence" value="ECO:0000318"/>
    <property type="project" value="GO_Central"/>
</dbReference>
<dbReference type="InterPro" id="IPR007919">
    <property type="entry name" value="UPF0220"/>
</dbReference>
<protein>
    <submittedName>
        <fullName evidence="7">Vacuolar sorting protein Vps68</fullName>
    </submittedName>
</protein>
<evidence type="ECO:0000313" key="8">
    <source>
        <dbReference type="JaponicusDB" id="SJAG_03511"/>
    </source>
</evidence>
<organism evidence="7 9">
    <name type="scientific">Schizosaccharomyces japonicus (strain yFS275 / FY16936)</name>
    <name type="common">Fission yeast</name>
    <dbReference type="NCBI Taxonomy" id="402676"/>
    <lineage>
        <taxon>Eukaryota</taxon>
        <taxon>Fungi</taxon>
        <taxon>Dikarya</taxon>
        <taxon>Ascomycota</taxon>
        <taxon>Taphrinomycotina</taxon>
        <taxon>Schizosaccharomycetes</taxon>
        <taxon>Schizosaccharomycetales</taxon>
        <taxon>Schizosaccharomycetaceae</taxon>
        <taxon>Schizosaccharomyces</taxon>
    </lineage>
</organism>
<dbReference type="HOGENOM" id="CLU_096876_0_1_1"/>
<evidence type="ECO:0000256" key="6">
    <source>
        <dbReference type="SAM" id="Phobius"/>
    </source>
</evidence>
<dbReference type="JaponicusDB" id="SJAG_03511">
    <property type="gene designation" value="vps68"/>
</dbReference>
<dbReference type="eggNOG" id="KOG3393">
    <property type="taxonomic scope" value="Eukaryota"/>
</dbReference>
<dbReference type="GO" id="GO:0034424">
    <property type="term" value="C:Vps55/Vps68 complex"/>
    <property type="evidence" value="ECO:0000318"/>
    <property type="project" value="GO_Central"/>
</dbReference>
<sequence length="173" mass="19096">MSSSPENGGGLFRFRFSSLHLSYRNLGVYSSGVFFASGIWVFINACLTSKLVNGGDVHVEFEDWVPFLCSLLGMIIVNSVDKSRLSGDSFAYTDENIASKARLILFIGFSLLASGLAGSFTVFILKYLMNGYQGMTLWLGLSNIISNILLMISASLLWVTGNMNDDYHYNLQL</sequence>
<keyword evidence="3 6" id="KW-0812">Transmembrane</keyword>
<evidence type="ECO:0000256" key="4">
    <source>
        <dbReference type="ARBA" id="ARBA00022989"/>
    </source>
</evidence>
<reference evidence="7 9" key="1">
    <citation type="journal article" date="2011" name="Science">
        <title>Comparative functional genomics of the fission yeasts.</title>
        <authorList>
            <person name="Rhind N."/>
            <person name="Chen Z."/>
            <person name="Yassour M."/>
            <person name="Thompson D.A."/>
            <person name="Haas B.J."/>
            <person name="Habib N."/>
            <person name="Wapinski I."/>
            <person name="Roy S."/>
            <person name="Lin M.F."/>
            <person name="Heiman D.I."/>
            <person name="Young S.K."/>
            <person name="Furuya K."/>
            <person name="Guo Y."/>
            <person name="Pidoux A."/>
            <person name="Chen H.M."/>
            <person name="Robbertse B."/>
            <person name="Goldberg J.M."/>
            <person name="Aoki K."/>
            <person name="Bayne E.H."/>
            <person name="Berlin A.M."/>
            <person name="Desjardins C.A."/>
            <person name="Dobbs E."/>
            <person name="Dukaj L."/>
            <person name="Fan L."/>
            <person name="FitzGerald M.G."/>
            <person name="French C."/>
            <person name="Gujja S."/>
            <person name="Hansen K."/>
            <person name="Keifenheim D."/>
            <person name="Levin J.Z."/>
            <person name="Mosher R.A."/>
            <person name="Mueller C.A."/>
            <person name="Pfiffner J."/>
            <person name="Priest M."/>
            <person name="Russ C."/>
            <person name="Smialowska A."/>
            <person name="Swoboda P."/>
            <person name="Sykes S.M."/>
            <person name="Vaughn M."/>
            <person name="Vengrova S."/>
            <person name="Yoder R."/>
            <person name="Zeng Q."/>
            <person name="Allshire R."/>
            <person name="Baulcombe D."/>
            <person name="Birren B.W."/>
            <person name="Brown W."/>
            <person name="Ekwall K."/>
            <person name="Kellis M."/>
            <person name="Leatherwood J."/>
            <person name="Levin H."/>
            <person name="Margalit H."/>
            <person name="Martienssen R."/>
            <person name="Nieduszynski C.A."/>
            <person name="Spatafora J.W."/>
            <person name="Friedman N."/>
            <person name="Dalgaard J.Z."/>
            <person name="Baumann P."/>
            <person name="Niki H."/>
            <person name="Regev A."/>
            <person name="Nusbaum C."/>
        </authorList>
    </citation>
    <scope>NUCLEOTIDE SEQUENCE [LARGE SCALE GENOMIC DNA]</scope>
    <source>
        <strain evidence="9">yFS275 / FY16936</strain>
    </source>
</reference>
<comment type="similarity">
    <text evidence="2">Belongs to the UPF0220 family.</text>
</comment>